<evidence type="ECO:0000313" key="1">
    <source>
        <dbReference type="EMBL" id="TID17698.1"/>
    </source>
</evidence>
<organism evidence="1 2">
    <name type="scientific">Venturia nashicola</name>
    <dbReference type="NCBI Taxonomy" id="86259"/>
    <lineage>
        <taxon>Eukaryota</taxon>
        <taxon>Fungi</taxon>
        <taxon>Dikarya</taxon>
        <taxon>Ascomycota</taxon>
        <taxon>Pezizomycotina</taxon>
        <taxon>Dothideomycetes</taxon>
        <taxon>Pleosporomycetidae</taxon>
        <taxon>Venturiales</taxon>
        <taxon>Venturiaceae</taxon>
        <taxon>Venturia</taxon>
    </lineage>
</organism>
<reference evidence="1 2" key="1">
    <citation type="submission" date="2019-04" db="EMBL/GenBank/DDBJ databases">
        <title>High contiguity whole genome sequence and gene annotation resource for two Venturia nashicola isolates.</title>
        <authorList>
            <person name="Prokchorchik M."/>
            <person name="Won K."/>
            <person name="Lee Y."/>
            <person name="Choi E.D."/>
            <person name="Segonzac C."/>
            <person name="Sohn K.H."/>
        </authorList>
    </citation>
    <scope>NUCLEOTIDE SEQUENCE [LARGE SCALE GENOMIC DNA]</scope>
    <source>
        <strain evidence="1 2">PRI2</strain>
    </source>
</reference>
<sequence length="135" mass="14880">MSSTTPFTQPTIDFLSISPDFPRPTQSMQFTKISSLSRNDAFHSMGGSFSRNPRMSQGCVRRVGYSTYKAGKASRWVWRRLSKLMREFGRYGCNTTNSSTLVSAACTSVAASGAEGRGTLAFFKRLETRVIANLG</sequence>
<dbReference type="EMBL" id="SNSC02000015">
    <property type="protein sequence ID" value="TID17698.1"/>
    <property type="molecule type" value="Genomic_DNA"/>
</dbReference>
<evidence type="ECO:0000313" key="2">
    <source>
        <dbReference type="Proteomes" id="UP000298493"/>
    </source>
</evidence>
<dbReference type="AlphaFoldDB" id="A0A4Z1NS23"/>
<keyword evidence="2" id="KW-1185">Reference proteome</keyword>
<protein>
    <submittedName>
        <fullName evidence="1">Uncharacterized protein</fullName>
    </submittedName>
</protein>
<comment type="caution">
    <text evidence="1">The sequence shown here is derived from an EMBL/GenBank/DDBJ whole genome shotgun (WGS) entry which is preliminary data.</text>
</comment>
<accession>A0A4Z1NS23</accession>
<gene>
    <name evidence="1" type="ORF">E6O75_ATG10343</name>
</gene>
<proteinExistence type="predicted"/>
<dbReference type="Proteomes" id="UP000298493">
    <property type="component" value="Unassembled WGS sequence"/>
</dbReference>
<name>A0A4Z1NS23_9PEZI</name>